<proteinExistence type="predicted"/>
<feature type="non-terminal residue" evidence="2">
    <location>
        <position position="1"/>
    </location>
</feature>
<reference evidence="2" key="1">
    <citation type="journal article" date="2014" name="Front. Microbiol.">
        <title>High frequency of phylogenetically diverse reductive dehalogenase-homologous genes in deep subseafloor sedimentary metagenomes.</title>
        <authorList>
            <person name="Kawai M."/>
            <person name="Futagami T."/>
            <person name="Toyoda A."/>
            <person name="Takaki Y."/>
            <person name="Nishi S."/>
            <person name="Hori S."/>
            <person name="Arai W."/>
            <person name="Tsubouchi T."/>
            <person name="Morono Y."/>
            <person name="Uchiyama I."/>
            <person name="Ito T."/>
            <person name="Fujiyama A."/>
            <person name="Inagaki F."/>
            <person name="Takami H."/>
        </authorList>
    </citation>
    <scope>NUCLEOTIDE SEQUENCE</scope>
    <source>
        <strain evidence="2">Expedition CK06-06</strain>
    </source>
</reference>
<dbReference type="Pfam" id="PF13860">
    <property type="entry name" value="FlgD_ig"/>
    <property type="match status" value="1"/>
</dbReference>
<evidence type="ECO:0000313" key="2">
    <source>
        <dbReference type="EMBL" id="GAI57404.1"/>
    </source>
</evidence>
<dbReference type="EMBL" id="BARV01035485">
    <property type="protein sequence ID" value="GAI57404.1"/>
    <property type="molecule type" value="Genomic_DNA"/>
</dbReference>
<dbReference type="Gene3D" id="2.60.40.4070">
    <property type="match status" value="1"/>
</dbReference>
<comment type="caution">
    <text evidence="2">The sequence shown here is derived from an EMBL/GenBank/DDBJ whole genome shotgun (WGS) entry which is preliminary data.</text>
</comment>
<evidence type="ECO:0000259" key="1">
    <source>
        <dbReference type="Pfam" id="PF13860"/>
    </source>
</evidence>
<feature type="domain" description="FlgD/Vpr Ig-like" evidence="1">
    <location>
        <begin position="6"/>
        <end position="65"/>
    </location>
</feature>
<protein>
    <recommendedName>
        <fullName evidence="1">FlgD/Vpr Ig-like domain-containing protein</fullName>
    </recommendedName>
</protein>
<organism evidence="2">
    <name type="scientific">marine sediment metagenome</name>
    <dbReference type="NCBI Taxonomy" id="412755"/>
    <lineage>
        <taxon>unclassified sequences</taxon>
        <taxon>metagenomes</taxon>
        <taxon>ecological metagenomes</taxon>
    </lineage>
</organism>
<dbReference type="AlphaFoldDB" id="X1RPE7"/>
<name>X1RPE7_9ZZZZ</name>
<gene>
    <name evidence="2" type="ORF">S06H3_55367</name>
</gene>
<accession>X1RPE7</accession>
<sequence length="75" mass="8635">TMSFTLKNTLHTKIKIYDAEANLVKNLVNQTLPQGTHNLAWFGKDDNYAFLPNGIYFIKIKVKNESKIIPVEINR</sequence>
<dbReference type="InterPro" id="IPR025965">
    <property type="entry name" value="FlgD/Vpr_Ig-like"/>
</dbReference>